<accession>A0A449DBC6</accession>
<protein>
    <submittedName>
        <fullName evidence="2">Uncharacterized protein</fullName>
    </submittedName>
</protein>
<name>A0A449DBC6_9MICO</name>
<organism evidence="2 3">
    <name type="scientific">Brevibacterium casei</name>
    <dbReference type="NCBI Taxonomy" id="33889"/>
    <lineage>
        <taxon>Bacteria</taxon>
        <taxon>Bacillati</taxon>
        <taxon>Actinomycetota</taxon>
        <taxon>Actinomycetes</taxon>
        <taxon>Micrococcales</taxon>
        <taxon>Brevibacteriaceae</taxon>
        <taxon>Brevibacterium</taxon>
    </lineage>
</organism>
<evidence type="ECO:0000313" key="2">
    <source>
        <dbReference type="EMBL" id="VEW14861.1"/>
    </source>
</evidence>
<dbReference type="AlphaFoldDB" id="A0A449DBC6"/>
<sequence length="66" mass="7440">MKTAAPTMPRMSETGTSNGAMMRRPMRSQTVTIAMPSRHTHGRFERRSSPRTMETMLGTMSPRNGR</sequence>
<dbReference type="EMBL" id="CAACXN010000015">
    <property type="protein sequence ID" value="VEW14861.1"/>
    <property type="molecule type" value="Genomic_DNA"/>
</dbReference>
<gene>
    <name evidence="2" type="ORF">NCTC12391_03011</name>
</gene>
<proteinExistence type="predicted"/>
<dbReference type="Proteomes" id="UP000386281">
    <property type="component" value="Unassembled WGS sequence"/>
</dbReference>
<evidence type="ECO:0000313" key="3">
    <source>
        <dbReference type="Proteomes" id="UP000386281"/>
    </source>
</evidence>
<evidence type="ECO:0000256" key="1">
    <source>
        <dbReference type="SAM" id="MobiDB-lite"/>
    </source>
</evidence>
<feature type="region of interest" description="Disordered" evidence="1">
    <location>
        <begin position="1"/>
        <end position="66"/>
    </location>
</feature>
<reference evidence="2 3" key="1">
    <citation type="submission" date="2019-02" db="EMBL/GenBank/DDBJ databases">
        <authorList>
            <consortium name="Pathogen Informatics"/>
        </authorList>
    </citation>
    <scope>NUCLEOTIDE SEQUENCE [LARGE SCALE GENOMIC DNA]</scope>
    <source>
        <strain evidence="2 3">3012STDY7078520</strain>
    </source>
</reference>